<dbReference type="PRINTS" id="PR00792">
    <property type="entry name" value="PEPSIN"/>
</dbReference>
<evidence type="ECO:0000313" key="7">
    <source>
        <dbReference type="Proteomes" id="UP000193685"/>
    </source>
</evidence>
<dbReference type="PANTHER" id="PTHR47966">
    <property type="entry name" value="BETA-SITE APP-CLEAVING ENZYME, ISOFORM A-RELATED"/>
    <property type="match status" value="1"/>
</dbReference>
<reference evidence="6 7" key="1">
    <citation type="submission" date="2016-07" db="EMBL/GenBank/DDBJ databases">
        <title>Pervasive Adenine N6-methylation of Active Genes in Fungi.</title>
        <authorList>
            <consortium name="DOE Joint Genome Institute"/>
            <person name="Mondo S.J."/>
            <person name="Dannebaum R.O."/>
            <person name="Kuo R.C."/>
            <person name="Labutti K."/>
            <person name="Haridas S."/>
            <person name="Kuo A."/>
            <person name="Salamov A."/>
            <person name="Ahrendt S.R."/>
            <person name="Lipzen A."/>
            <person name="Sullivan W."/>
            <person name="Andreopoulos W.B."/>
            <person name="Clum A."/>
            <person name="Lindquist E."/>
            <person name="Daum C."/>
            <person name="Ramamoorthy G.K."/>
            <person name="Gryganskyi A."/>
            <person name="Culley D."/>
            <person name="Magnuson J.K."/>
            <person name="James T.Y."/>
            <person name="O'Malley M.A."/>
            <person name="Stajich J.E."/>
            <person name="Spatafora J.W."/>
            <person name="Visel A."/>
            <person name="Grigoriev I.V."/>
        </authorList>
    </citation>
    <scope>NUCLEOTIDE SEQUENCE [LARGE SCALE GENOMIC DNA]</scope>
    <source>
        <strain evidence="6 7">12-1054</strain>
    </source>
</reference>
<comment type="similarity">
    <text evidence="1 4">Belongs to the peptidase A1 family.</text>
</comment>
<keyword evidence="2 4" id="KW-0064">Aspartyl protease</keyword>
<protein>
    <submittedName>
        <fullName evidence="6">Aspartic peptidase domain-containing protein</fullName>
    </submittedName>
</protein>
<dbReference type="RefSeq" id="XP_040726502.1">
    <property type="nucleotide sequence ID" value="XM_040868199.1"/>
</dbReference>
<comment type="caution">
    <text evidence="6">The sequence shown here is derived from an EMBL/GenBank/DDBJ whole genome shotgun (WGS) entry which is preliminary data.</text>
</comment>
<dbReference type="PROSITE" id="PS00141">
    <property type="entry name" value="ASP_PROTEASE"/>
    <property type="match status" value="1"/>
</dbReference>
<dbReference type="InterPro" id="IPR033121">
    <property type="entry name" value="PEPTIDASE_A1"/>
</dbReference>
<keyword evidence="4" id="KW-0645">Protease</keyword>
<feature type="non-terminal residue" evidence="6">
    <location>
        <position position="337"/>
    </location>
</feature>
<feature type="domain" description="Peptidase A1" evidence="5">
    <location>
        <begin position="15"/>
        <end position="336"/>
    </location>
</feature>
<dbReference type="OrthoDB" id="2747330at2759"/>
<dbReference type="InterPro" id="IPR001461">
    <property type="entry name" value="Aspartic_peptidase_A1"/>
</dbReference>
<dbReference type="EMBL" id="MCFI01000006">
    <property type="protein sequence ID" value="ORY84484.1"/>
    <property type="molecule type" value="Genomic_DNA"/>
</dbReference>
<dbReference type="SUPFAM" id="SSF50630">
    <property type="entry name" value="Acid proteases"/>
    <property type="match status" value="1"/>
</dbReference>
<keyword evidence="4" id="KW-0378">Hydrolase</keyword>
<dbReference type="Pfam" id="PF00026">
    <property type="entry name" value="Asp"/>
    <property type="match status" value="1"/>
</dbReference>
<gene>
    <name evidence="6" type="ORF">BCR37DRAFT_356447</name>
</gene>
<evidence type="ECO:0000256" key="2">
    <source>
        <dbReference type="ARBA" id="ARBA00022750"/>
    </source>
</evidence>
<dbReference type="InterPro" id="IPR001969">
    <property type="entry name" value="Aspartic_peptidase_AS"/>
</dbReference>
<dbReference type="InterPro" id="IPR034164">
    <property type="entry name" value="Pepsin-like_dom"/>
</dbReference>
<sequence length="337" mass="36973">MLSLYAKNIMLDSEFLSDIAIGSNNDVVSVIMDTGSADLWMFSTECQTCQTTSPHKYYRPRDSTTFYNSSTTFELRYGDGSYTAGTVGSDTVTVAGAPIQGQSIDVPWHISANLLSNAMDGIMGLGFPSLSQIRMPTPLSNMLTQKIIPKAVLGLQYIKTRQWSYEGGGGAWTFGGWDTSAIVGALTWVDITEPVYWKINLPKVRVGSVYEYVPTQQVIVDSGTTLILLDPTSVANIHKYLPGGRLSATDGTGHWQIFCNATSDYYTGSRNVYFSIGGKDWGVPARDLAWYPEQAYPGYCYSLIQPWGESFGILGVAFLKNVYAVFDQDRAKFGLGT</sequence>
<evidence type="ECO:0000259" key="5">
    <source>
        <dbReference type="PROSITE" id="PS51767"/>
    </source>
</evidence>
<evidence type="ECO:0000256" key="1">
    <source>
        <dbReference type="ARBA" id="ARBA00007447"/>
    </source>
</evidence>
<dbReference type="FunFam" id="2.40.70.10:FF:000008">
    <property type="entry name" value="Cathepsin D"/>
    <property type="match status" value="1"/>
</dbReference>
<accession>A0A1Y2FM97</accession>
<dbReference type="PANTHER" id="PTHR47966:SF1">
    <property type="entry name" value="ASPARTYL PROTEINASE"/>
    <property type="match status" value="1"/>
</dbReference>
<feature type="active site" evidence="3">
    <location>
        <position position="221"/>
    </location>
</feature>
<dbReference type="AlphaFoldDB" id="A0A1Y2FM97"/>
<dbReference type="GO" id="GO:0006508">
    <property type="term" value="P:proteolysis"/>
    <property type="evidence" value="ECO:0007669"/>
    <property type="project" value="UniProtKB-KW"/>
</dbReference>
<dbReference type="OMA" id="TKATFDW"/>
<feature type="active site" evidence="3">
    <location>
        <position position="33"/>
    </location>
</feature>
<proteinExistence type="inferred from homology"/>
<dbReference type="InterPro" id="IPR021109">
    <property type="entry name" value="Peptidase_aspartic_dom_sf"/>
</dbReference>
<dbReference type="STRING" id="56484.A0A1Y2FM97"/>
<dbReference type="GeneID" id="63784798"/>
<evidence type="ECO:0000256" key="4">
    <source>
        <dbReference type="RuleBase" id="RU000454"/>
    </source>
</evidence>
<organism evidence="6 7">
    <name type="scientific">Protomyces lactucae-debilis</name>
    <dbReference type="NCBI Taxonomy" id="2754530"/>
    <lineage>
        <taxon>Eukaryota</taxon>
        <taxon>Fungi</taxon>
        <taxon>Dikarya</taxon>
        <taxon>Ascomycota</taxon>
        <taxon>Taphrinomycotina</taxon>
        <taxon>Taphrinomycetes</taxon>
        <taxon>Taphrinales</taxon>
        <taxon>Protomycetaceae</taxon>
        <taxon>Protomyces</taxon>
    </lineage>
</organism>
<name>A0A1Y2FM97_PROLT</name>
<dbReference type="Gene3D" id="2.40.70.10">
    <property type="entry name" value="Acid Proteases"/>
    <property type="match status" value="2"/>
</dbReference>
<keyword evidence="7" id="KW-1185">Reference proteome</keyword>
<dbReference type="PROSITE" id="PS51767">
    <property type="entry name" value="PEPTIDASE_A1"/>
    <property type="match status" value="1"/>
</dbReference>
<dbReference type="CDD" id="cd05471">
    <property type="entry name" value="pepsin_like"/>
    <property type="match status" value="1"/>
</dbReference>
<evidence type="ECO:0000256" key="3">
    <source>
        <dbReference type="PIRSR" id="PIRSR601461-1"/>
    </source>
</evidence>
<evidence type="ECO:0000313" key="6">
    <source>
        <dbReference type="EMBL" id="ORY84484.1"/>
    </source>
</evidence>
<dbReference type="Proteomes" id="UP000193685">
    <property type="component" value="Unassembled WGS sequence"/>
</dbReference>
<dbReference type="GO" id="GO:0004190">
    <property type="term" value="F:aspartic-type endopeptidase activity"/>
    <property type="evidence" value="ECO:0007669"/>
    <property type="project" value="UniProtKB-KW"/>
</dbReference>